<sequence length="135" mass="15908">MDKIYLKIIKSLIIDQQPGNEEIIKQLLNSTNLKQYFIVYRDYKGDYTKQVEILICVEDVNDQELIINQSGYIPFVLGDKSKDFGMEMPDDIFKAWEKIWHLEDVGILEREYSLDFIKIDNTKTIFVKARKFSCG</sequence>
<keyword evidence="2" id="KW-1185">Reference proteome</keyword>
<gene>
    <name evidence="1" type="ORF">MCORR_v1c02550</name>
</gene>
<evidence type="ECO:0000313" key="2">
    <source>
        <dbReference type="Proteomes" id="UP000239785"/>
    </source>
</evidence>
<dbReference type="OrthoDB" id="2058679at2"/>
<protein>
    <recommendedName>
        <fullName evidence="3">Integron-associated effector binding protein domain-containing protein</fullName>
    </recommendedName>
</protein>
<dbReference type="InterPro" id="IPR011256">
    <property type="entry name" value="Reg_factor_effector_dom_sf"/>
</dbReference>
<dbReference type="EMBL" id="PHNF01000001">
    <property type="protein sequence ID" value="PPE06624.1"/>
    <property type="molecule type" value="Genomic_DNA"/>
</dbReference>
<dbReference type="Gene3D" id="3.20.80.10">
    <property type="entry name" value="Regulatory factor, effector binding domain"/>
    <property type="match status" value="1"/>
</dbReference>
<dbReference type="Proteomes" id="UP000239785">
    <property type="component" value="Unassembled WGS sequence"/>
</dbReference>
<organism evidence="1 2">
    <name type="scientific">Mesoplasma corruscae</name>
    <dbReference type="NCBI Taxonomy" id="216874"/>
    <lineage>
        <taxon>Bacteria</taxon>
        <taxon>Bacillati</taxon>
        <taxon>Mycoplasmatota</taxon>
        <taxon>Mollicutes</taxon>
        <taxon>Entomoplasmatales</taxon>
        <taxon>Entomoplasmataceae</taxon>
        <taxon>Mesoplasma</taxon>
    </lineage>
</organism>
<evidence type="ECO:0008006" key="3">
    <source>
        <dbReference type="Google" id="ProtNLM"/>
    </source>
</evidence>
<name>A0A2S5RH09_9MOLU</name>
<comment type="caution">
    <text evidence="1">The sequence shown here is derived from an EMBL/GenBank/DDBJ whole genome shotgun (WGS) entry which is preliminary data.</text>
</comment>
<proteinExistence type="predicted"/>
<reference evidence="1 2" key="1">
    <citation type="submission" date="2017-11" db="EMBL/GenBank/DDBJ databases">
        <title>Genome sequence of Mesoplasma corruscae ELCA-2 (ATCC 49579).</title>
        <authorList>
            <person name="Lo W.-S."/>
            <person name="Kuo C.-H."/>
        </authorList>
    </citation>
    <scope>NUCLEOTIDE SEQUENCE [LARGE SCALE GENOMIC DNA]</scope>
    <source>
        <strain evidence="1 2">ELCA-2</strain>
    </source>
</reference>
<dbReference type="AlphaFoldDB" id="A0A2S5RH09"/>
<dbReference type="RefSeq" id="WP_104207802.1">
    <property type="nucleotide sequence ID" value="NZ_PHNF01000001.1"/>
</dbReference>
<evidence type="ECO:0000313" key="1">
    <source>
        <dbReference type="EMBL" id="PPE06624.1"/>
    </source>
</evidence>
<accession>A0A2S5RH09</accession>